<sequence>MISQTVELDLELNSLIRDDVNMYVTENDVTRLVEIIKNNEEQYGYYQDIKTKASVMVTCNKVKCIPVGTFSVHGKRYQLEPNNNITESTHFVTEIHPRPDSTSMKGNSRPIFDYIIPEDGSKLINETPINEPHNSDKSGYTTNTRGSRIRREILADVDIVELYLYTDEAIFERFRQLYSDLETALEMTRQYYTLVCNEMDLEYQQVKNANSQGIDIRIYCKGIHVALDSTGAPWSSNTEDSSGQVNATNALKEFSVWQRNFKNSNNLAYDHAMAMSGQ</sequence>
<organism evidence="1 2">
    <name type="scientific">Sinanodonta woodiana</name>
    <name type="common">Chinese pond mussel</name>
    <name type="synonym">Anodonta woodiana</name>
    <dbReference type="NCBI Taxonomy" id="1069815"/>
    <lineage>
        <taxon>Eukaryota</taxon>
        <taxon>Metazoa</taxon>
        <taxon>Spiralia</taxon>
        <taxon>Lophotrochozoa</taxon>
        <taxon>Mollusca</taxon>
        <taxon>Bivalvia</taxon>
        <taxon>Autobranchia</taxon>
        <taxon>Heteroconchia</taxon>
        <taxon>Palaeoheterodonta</taxon>
        <taxon>Unionida</taxon>
        <taxon>Unionoidea</taxon>
        <taxon>Unionidae</taxon>
        <taxon>Unioninae</taxon>
        <taxon>Sinanodonta</taxon>
    </lineage>
</organism>
<feature type="non-terminal residue" evidence="1">
    <location>
        <position position="278"/>
    </location>
</feature>
<dbReference type="Proteomes" id="UP001634394">
    <property type="component" value="Unassembled WGS sequence"/>
</dbReference>
<proteinExistence type="predicted"/>
<comment type="caution">
    <text evidence="1">The sequence shown here is derived from an EMBL/GenBank/DDBJ whole genome shotgun (WGS) entry which is preliminary data.</text>
</comment>
<dbReference type="PANTHER" id="PTHR11905:SF159">
    <property type="entry name" value="ADAM METALLOPROTEASE"/>
    <property type="match status" value="1"/>
</dbReference>
<protein>
    <submittedName>
        <fullName evidence="1">Uncharacterized protein</fullName>
    </submittedName>
</protein>
<accession>A0ABD3VRZ8</accession>
<reference evidence="1 2" key="1">
    <citation type="submission" date="2024-11" db="EMBL/GenBank/DDBJ databases">
        <title>Chromosome-level genome assembly of the freshwater bivalve Anodonta woodiana.</title>
        <authorList>
            <person name="Chen X."/>
        </authorList>
    </citation>
    <scope>NUCLEOTIDE SEQUENCE [LARGE SCALE GENOMIC DNA]</scope>
    <source>
        <strain evidence="1">MN2024</strain>
        <tissue evidence="1">Gills</tissue>
    </source>
</reference>
<dbReference type="InterPro" id="IPR024079">
    <property type="entry name" value="MetalloPept_cat_dom_sf"/>
</dbReference>
<dbReference type="AlphaFoldDB" id="A0ABD3VRZ8"/>
<dbReference type="EMBL" id="JBJQND010000010">
    <property type="protein sequence ID" value="KAL3863453.1"/>
    <property type="molecule type" value="Genomic_DNA"/>
</dbReference>
<dbReference type="PANTHER" id="PTHR11905">
    <property type="entry name" value="ADAM A DISINTEGRIN AND METALLOPROTEASE DOMAIN"/>
    <property type="match status" value="1"/>
</dbReference>
<keyword evidence="2" id="KW-1185">Reference proteome</keyword>
<gene>
    <name evidence="1" type="ORF">ACJMK2_005207</name>
</gene>
<evidence type="ECO:0000313" key="1">
    <source>
        <dbReference type="EMBL" id="KAL3863453.1"/>
    </source>
</evidence>
<name>A0ABD3VRZ8_SINWO</name>
<dbReference type="Gene3D" id="3.40.390.10">
    <property type="entry name" value="Collagenase (Catalytic Domain)"/>
    <property type="match status" value="1"/>
</dbReference>
<evidence type="ECO:0000313" key="2">
    <source>
        <dbReference type="Proteomes" id="UP001634394"/>
    </source>
</evidence>